<evidence type="ECO:0000313" key="1">
    <source>
        <dbReference type="EMBL" id="MBM2413473.1"/>
    </source>
</evidence>
<dbReference type="EMBL" id="JAFBXF010000009">
    <property type="protein sequence ID" value="MBM2418142.1"/>
    <property type="molecule type" value="Genomic_DNA"/>
</dbReference>
<dbReference type="Proteomes" id="UP000809440">
    <property type="component" value="Unassembled WGS sequence"/>
</dbReference>
<dbReference type="Proteomes" id="UP000755667">
    <property type="component" value="Unassembled WGS sequence"/>
</dbReference>
<dbReference type="AlphaFoldDB" id="A0A9Q2NYX0"/>
<dbReference type="RefSeq" id="WP_085628662.1">
    <property type="nucleotide sequence ID" value="NZ_JAFBWU010000009.1"/>
</dbReference>
<protein>
    <submittedName>
        <fullName evidence="1">Histidine phosphatase family protein</fullName>
    </submittedName>
</protein>
<sequence length="188" mass="20414">MPRLLIITHPEVTIDPEVPVHDWGLNETGRHRAALFAASDQMAAVTHIWSSAETKARDTADILARSRDLPIAVDARLGENDRRATGFLPPPQFEAAANAFFANPNTSFNGWETATDAQARIVRAVQDIASQHTGGDLAIATHGAVGTLLYCQLQGLAIDRAHDQPGQGHYWTADLTSLRPDHGWKPIA</sequence>
<dbReference type="CDD" id="cd07067">
    <property type="entry name" value="HP_PGM_like"/>
    <property type="match status" value="1"/>
</dbReference>
<dbReference type="Pfam" id="PF00300">
    <property type="entry name" value="His_Phos_1"/>
    <property type="match status" value="1"/>
</dbReference>
<comment type="caution">
    <text evidence="1">The sequence shown here is derived from an EMBL/GenBank/DDBJ whole genome shotgun (WGS) entry which is preliminary data.</text>
</comment>
<organism evidence="1 3">
    <name type="scientific">Marivita cryptomonadis</name>
    <dbReference type="NCBI Taxonomy" id="505252"/>
    <lineage>
        <taxon>Bacteria</taxon>
        <taxon>Pseudomonadati</taxon>
        <taxon>Pseudomonadota</taxon>
        <taxon>Alphaproteobacteria</taxon>
        <taxon>Rhodobacterales</taxon>
        <taxon>Roseobacteraceae</taxon>
        <taxon>Marivita</taxon>
    </lineage>
</organism>
<evidence type="ECO:0000313" key="2">
    <source>
        <dbReference type="EMBL" id="MBM2418142.1"/>
    </source>
</evidence>
<dbReference type="EMBL" id="JAFBXE010000009">
    <property type="protein sequence ID" value="MBM2413473.1"/>
    <property type="molecule type" value="Genomic_DNA"/>
</dbReference>
<reference evidence="1 4" key="1">
    <citation type="submission" date="2021-01" db="EMBL/GenBank/DDBJ databases">
        <title>Diatom-associated Roseobacters Show Island Model of Population Structure.</title>
        <authorList>
            <person name="Qu L."/>
            <person name="Feng X."/>
            <person name="Chen Y."/>
            <person name="Li L."/>
            <person name="Wang X."/>
            <person name="Hu Z."/>
            <person name="Wang H."/>
            <person name="Luo H."/>
        </authorList>
    </citation>
    <scope>NUCLEOTIDE SEQUENCE</scope>
    <source>
        <strain evidence="2 4">CC28-63</strain>
        <strain evidence="1">CC28-69</strain>
    </source>
</reference>
<evidence type="ECO:0000313" key="4">
    <source>
        <dbReference type="Proteomes" id="UP000809440"/>
    </source>
</evidence>
<dbReference type="SUPFAM" id="SSF53254">
    <property type="entry name" value="Phosphoglycerate mutase-like"/>
    <property type="match status" value="1"/>
</dbReference>
<dbReference type="InterPro" id="IPR013078">
    <property type="entry name" value="His_Pase_superF_clade-1"/>
</dbReference>
<name>A0A9Q2NYX0_9RHOB</name>
<keyword evidence="4" id="KW-1185">Reference proteome</keyword>
<evidence type="ECO:0000313" key="3">
    <source>
        <dbReference type="Proteomes" id="UP000755667"/>
    </source>
</evidence>
<gene>
    <name evidence="1" type="ORF">JQX41_14255</name>
    <name evidence="2" type="ORF">JQX48_14265</name>
</gene>
<dbReference type="GeneID" id="62640396"/>
<dbReference type="InterPro" id="IPR029033">
    <property type="entry name" value="His_PPase_superfam"/>
</dbReference>
<proteinExistence type="predicted"/>
<dbReference type="OrthoDB" id="34197at2"/>
<accession>A0A9Q2NYX0</accession>
<dbReference type="Gene3D" id="3.40.50.1240">
    <property type="entry name" value="Phosphoglycerate mutase-like"/>
    <property type="match status" value="1"/>
</dbReference>